<dbReference type="Proteomes" id="UP000007463">
    <property type="component" value="Chromosome"/>
</dbReference>
<feature type="transmembrane region" description="Helical" evidence="2">
    <location>
        <begin position="66"/>
        <end position="84"/>
    </location>
</feature>
<evidence type="ECO:0000313" key="4">
    <source>
        <dbReference type="Proteomes" id="UP000007463"/>
    </source>
</evidence>
<keyword evidence="2" id="KW-1133">Transmembrane helix</keyword>
<organism evidence="3 4">
    <name type="scientific">Fluviicola taffensis (strain DSM 16823 / NCIMB 13979 / RW262)</name>
    <dbReference type="NCBI Taxonomy" id="755732"/>
    <lineage>
        <taxon>Bacteria</taxon>
        <taxon>Pseudomonadati</taxon>
        <taxon>Bacteroidota</taxon>
        <taxon>Flavobacteriia</taxon>
        <taxon>Flavobacteriales</taxon>
        <taxon>Crocinitomicaceae</taxon>
        <taxon>Fluviicola</taxon>
    </lineage>
</organism>
<keyword evidence="2" id="KW-0472">Membrane</keyword>
<feature type="transmembrane region" description="Helical" evidence="2">
    <location>
        <begin position="29"/>
        <end position="54"/>
    </location>
</feature>
<feature type="compositionally biased region" description="Low complexity" evidence="1">
    <location>
        <begin position="219"/>
        <end position="229"/>
    </location>
</feature>
<dbReference type="EMBL" id="CP002542">
    <property type="protein sequence ID" value="AEA44252.1"/>
    <property type="molecule type" value="Genomic_DNA"/>
</dbReference>
<reference evidence="4" key="2">
    <citation type="submission" date="2011-02" db="EMBL/GenBank/DDBJ databases">
        <title>The complete genome of Fluviicola taffensis DSM 16823.</title>
        <authorList>
            <consortium name="US DOE Joint Genome Institute (JGI-PGF)"/>
            <person name="Lucas S."/>
            <person name="Copeland A."/>
            <person name="Lapidus A."/>
            <person name="Bruce D."/>
            <person name="Goodwin L."/>
            <person name="Pitluck S."/>
            <person name="Kyrpides N."/>
            <person name="Mavromatis K."/>
            <person name="Ivanova N."/>
            <person name="Mikhailova N."/>
            <person name="Pagani I."/>
            <person name="Chertkov O."/>
            <person name="Detter J.C."/>
            <person name="Han C."/>
            <person name="Tapia R."/>
            <person name="Land M."/>
            <person name="Hauser L."/>
            <person name="Markowitz V."/>
            <person name="Cheng J.-F."/>
            <person name="Hugenholtz P."/>
            <person name="Woyke T."/>
            <person name="Wu D."/>
            <person name="Tindall B."/>
            <person name="Pomrenke H.G."/>
            <person name="Brambilla E."/>
            <person name="Klenk H.-P."/>
            <person name="Eisen J.A."/>
        </authorList>
    </citation>
    <scope>NUCLEOTIDE SEQUENCE [LARGE SCALE GENOMIC DNA]</scope>
    <source>
        <strain evidence="4">DSM 16823 / RW262 / RW262</strain>
    </source>
</reference>
<keyword evidence="4" id="KW-1185">Reference proteome</keyword>
<accession>F2IBE4</accession>
<feature type="transmembrane region" description="Helical" evidence="2">
    <location>
        <begin position="90"/>
        <end position="108"/>
    </location>
</feature>
<sequence length="241" mass="27372">MLKYTNTLPKQVVQFNPFSHFCFVEFISLIFRLGVILAIFSFIWGILKFGLVLLRGGVPMSYPLSVALKTVQYLLIADVAILFCTDDPKGNFSSAITVGFIVLMYFIGKVQNMQFKSMMSIQIQGRVPTEGPKPKMALEFGIVALAMAVFGFLLWKPEFAENSVSHWFYSNIIDIEKTPIFGFIFKIVGFFFTITMLLRMLNALSMIFSGQALGRRNNNDCNNRNDGNNQSNHFDDYEEVD</sequence>
<keyword evidence="2" id="KW-0812">Transmembrane</keyword>
<dbReference type="AlphaFoldDB" id="F2IBE4"/>
<evidence type="ECO:0000256" key="1">
    <source>
        <dbReference type="SAM" id="MobiDB-lite"/>
    </source>
</evidence>
<feature type="transmembrane region" description="Helical" evidence="2">
    <location>
        <begin position="180"/>
        <end position="198"/>
    </location>
</feature>
<name>F2IBE4_FLUTR</name>
<evidence type="ECO:0000313" key="3">
    <source>
        <dbReference type="EMBL" id="AEA44252.1"/>
    </source>
</evidence>
<proteinExistence type="predicted"/>
<dbReference type="KEGG" id="fte:Fluta_2266"/>
<dbReference type="eggNOG" id="ENOG5030Y9V">
    <property type="taxonomic scope" value="Bacteria"/>
</dbReference>
<evidence type="ECO:0000256" key="2">
    <source>
        <dbReference type="SAM" id="Phobius"/>
    </source>
</evidence>
<feature type="transmembrane region" description="Helical" evidence="2">
    <location>
        <begin position="136"/>
        <end position="155"/>
    </location>
</feature>
<dbReference type="HOGENOM" id="CLU_1150524_0_0_10"/>
<reference evidence="3 4" key="1">
    <citation type="journal article" date="2011" name="Stand. Genomic Sci.">
        <title>Complete genome sequence of the gliding freshwater bacterium Fluviicola taffensis type strain (RW262).</title>
        <authorList>
            <person name="Woyke T."/>
            <person name="Chertkov O."/>
            <person name="Lapidus A."/>
            <person name="Nolan M."/>
            <person name="Lucas S."/>
            <person name="Del Rio T.G."/>
            <person name="Tice H."/>
            <person name="Cheng J.F."/>
            <person name="Tapia R."/>
            <person name="Han C."/>
            <person name="Goodwin L."/>
            <person name="Pitluck S."/>
            <person name="Liolios K."/>
            <person name="Pagani I."/>
            <person name="Ivanova N."/>
            <person name="Huntemann M."/>
            <person name="Mavromatis K."/>
            <person name="Mikhailova N."/>
            <person name="Pati A."/>
            <person name="Chen A."/>
            <person name="Palaniappan K."/>
            <person name="Land M."/>
            <person name="Hauser L."/>
            <person name="Brambilla E.M."/>
            <person name="Rohde M."/>
            <person name="Mwirichia R."/>
            <person name="Sikorski J."/>
            <person name="Tindall B.J."/>
            <person name="Goker M."/>
            <person name="Bristow J."/>
            <person name="Eisen J.A."/>
            <person name="Markowitz V."/>
            <person name="Hugenholtz P."/>
            <person name="Klenk H.P."/>
            <person name="Kyrpides N.C."/>
        </authorList>
    </citation>
    <scope>NUCLEOTIDE SEQUENCE [LARGE SCALE GENOMIC DNA]</scope>
    <source>
        <strain evidence="4">DSM 16823 / RW262 / RW262</strain>
    </source>
</reference>
<feature type="region of interest" description="Disordered" evidence="1">
    <location>
        <begin position="219"/>
        <end position="241"/>
    </location>
</feature>
<protein>
    <submittedName>
        <fullName evidence="3">Uncharacterized protein</fullName>
    </submittedName>
</protein>
<gene>
    <name evidence="3" type="ordered locus">Fluta_2266</name>
</gene>